<organism evidence="1 2">
    <name type="scientific">Ramalina farinacea</name>
    <dbReference type="NCBI Taxonomy" id="258253"/>
    <lineage>
        <taxon>Eukaryota</taxon>
        <taxon>Fungi</taxon>
        <taxon>Dikarya</taxon>
        <taxon>Ascomycota</taxon>
        <taxon>Pezizomycotina</taxon>
        <taxon>Lecanoromycetes</taxon>
        <taxon>OSLEUM clade</taxon>
        <taxon>Lecanoromycetidae</taxon>
        <taxon>Lecanorales</taxon>
        <taxon>Lecanorineae</taxon>
        <taxon>Ramalinaceae</taxon>
        <taxon>Ramalina</taxon>
    </lineage>
</organism>
<gene>
    <name evidence="1" type="ORF">OHK93_005918</name>
</gene>
<keyword evidence="2" id="KW-1185">Reference proteome</keyword>
<dbReference type="EMBL" id="JAPUFD010000037">
    <property type="protein sequence ID" value="MDI1493622.1"/>
    <property type="molecule type" value="Genomic_DNA"/>
</dbReference>
<dbReference type="InterPro" id="IPR053185">
    <property type="entry name" value="SET_domain_protein"/>
</dbReference>
<sequence>MDYEAGFDMVPPLTKEPRDQEKWEILIDIVQSIVWYKEIMLFKSNYIEFNIGDHPKIPFEGHKFLSFRSKISNIDPGQTKDMIEEIWVYAMVVFDSRARYWSNKLGGSSVYSWQDVHDSETSYDKRDLQREEKPSTEAPLWTGPNPLEYQHLYSIQSTPGKGKGLIACTRIARGTRVLMESPLFTVTNLALTGIMENDIATKLKSLSKVEASDARRVQIDHLDSSIGNASTVLHKPDDALAACRSLAALLKEEYDVSVGIRLARTYYDAFQICITHGDQARAAVFAKLAYEVRVVCEGEDSPAVGRVKGFMANPKSHRNFGTSMRWRTEKTMVPKGLDDEAFDQWLWRQGK</sequence>
<dbReference type="PANTHER" id="PTHR47332:SF4">
    <property type="entry name" value="SET DOMAIN-CONTAINING PROTEIN 5"/>
    <property type="match status" value="1"/>
</dbReference>
<dbReference type="PANTHER" id="PTHR47332">
    <property type="entry name" value="SET DOMAIN-CONTAINING PROTEIN 5"/>
    <property type="match status" value="1"/>
</dbReference>
<proteinExistence type="predicted"/>
<evidence type="ECO:0000313" key="1">
    <source>
        <dbReference type="EMBL" id="MDI1493622.1"/>
    </source>
</evidence>
<name>A0AA43U2H1_9LECA</name>
<evidence type="ECO:0000313" key="2">
    <source>
        <dbReference type="Proteomes" id="UP001161017"/>
    </source>
</evidence>
<protein>
    <submittedName>
        <fullName evidence="1">Uncharacterized protein</fullName>
    </submittedName>
</protein>
<dbReference type="Proteomes" id="UP001161017">
    <property type="component" value="Unassembled WGS sequence"/>
</dbReference>
<dbReference type="AlphaFoldDB" id="A0AA43U2H1"/>
<comment type="caution">
    <text evidence="1">The sequence shown here is derived from an EMBL/GenBank/DDBJ whole genome shotgun (WGS) entry which is preliminary data.</text>
</comment>
<accession>A0AA43U2H1</accession>
<reference evidence="1" key="1">
    <citation type="journal article" date="2023" name="Genome Biol. Evol.">
        <title>First Whole Genome Sequence and Flow Cytometry Genome Size Data for the Lichen-Forming Fungus Ramalina farinacea (Ascomycota).</title>
        <authorList>
            <person name="Llewellyn T."/>
            <person name="Mian S."/>
            <person name="Hill R."/>
            <person name="Leitch I.J."/>
            <person name="Gaya E."/>
        </authorList>
    </citation>
    <scope>NUCLEOTIDE SEQUENCE</scope>
    <source>
        <strain evidence="1">LIQ254RAFAR</strain>
    </source>
</reference>